<keyword evidence="3 5" id="KW-1133">Transmembrane helix</keyword>
<evidence type="ECO:0000313" key="8">
    <source>
        <dbReference type="Proteomes" id="UP000321570"/>
    </source>
</evidence>
<accession>A0A564YBS9</accession>
<gene>
    <name evidence="7" type="ORF">WMSIL1_LOCUS4776</name>
</gene>
<dbReference type="Proteomes" id="UP000321570">
    <property type="component" value="Unassembled WGS sequence"/>
</dbReference>
<feature type="transmembrane region" description="Helical" evidence="5">
    <location>
        <begin position="22"/>
        <end position="42"/>
    </location>
</feature>
<organism evidence="7 8">
    <name type="scientific">Hymenolepis diminuta</name>
    <name type="common">Rat tapeworm</name>
    <dbReference type="NCBI Taxonomy" id="6216"/>
    <lineage>
        <taxon>Eukaryota</taxon>
        <taxon>Metazoa</taxon>
        <taxon>Spiralia</taxon>
        <taxon>Lophotrochozoa</taxon>
        <taxon>Platyhelminthes</taxon>
        <taxon>Cestoda</taxon>
        <taxon>Eucestoda</taxon>
        <taxon>Cyclophyllidea</taxon>
        <taxon>Hymenolepididae</taxon>
        <taxon>Hymenolepis</taxon>
    </lineage>
</organism>
<evidence type="ECO:0000256" key="4">
    <source>
        <dbReference type="ARBA" id="ARBA00023136"/>
    </source>
</evidence>
<evidence type="ECO:0000256" key="5">
    <source>
        <dbReference type="SAM" id="Phobius"/>
    </source>
</evidence>
<feature type="transmembrane region" description="Helical" evidence="5">
    <location>
        <begin position="199"/>
        <end position="220"/>
    </location>
</feature>
<dbReference type="GO" id="GO:0016020">
    <property type="term" value="C:membrane"/>
    <property type="evidence" value="ECO:0007669"/>
    <property type="project" value="UniProtKB-SubCell"/>
</dbReference>
<name>A0A564YBS9_HYMDI</name>
<keyword evidence="8" id="KW-1185">Reference proteome</keyword>
<dbReference type="InterPro" id="IPR004853">
    <property type="entry name" value="Sugar_P_trans_dom"/>
</dbReference>
<dbReference type="EMBL" id="CABIJS010000144">
    <property type="protein sequence ID" value="VUZ44722.1"/>
    <property type="molecule type" value="Genomic_DNA"/>
</dbReference>
<feature type="transmembrane region" description="Helical" evidence="5">
    <location>
        <begin position="93"/>
        <end position="121"/>
    </location>
</feature>
<evidence type="ECO:0000313" key="7">
    <source>
        <dbReference type="EMBL" id="VUZ44722.1"/>
    </source>
</evidence>
<evidence type="ECO:0000256" key="3">
    <source>
        <dbReference type="ARBA" id="ARBA00022989"/>
    </source>
</evidence>
<keyword evidence="2 5" id="KW-0812">Transmembrane</keyword>
<feature type="transmembrane region" description="Helical" evidence="5">
    <location>
        <begin position="142"/>
        <end position="162"/>
    </location>
</feature>
<reference evidence="7 8" key="1">
    <citation type="submission" date="2019-07" db="EMBL/GenBank/DDBJ databases">
        <authorList>
            <person name="Jastrzebski P J."/>
            <person name="Paukszto L."/>
            <person name="Jastrzebski P J."/>
        </authorList>
    </citation>
    <scope>NUCLEOTIDE SEQUENCE [LARGE SCALE GENOMIC DNA]</scope>
    <source>
        <strain evidence="7 8">WMS-il1</strain>
    </source>
</reference>
<dbReference type="InterPro" id="IPR050186">
    <property type="entry name" value="TPT_transporter"/>
</dbReference>
<feature type="transmembrane region" description="Helical" evidence="5">
    <location>
        <begin position="290"/>
        <end position="312"/>
    </location>
</feature>
<protein>
    <recommendedName>
        <fullName evidence="6">Sugar phosphate transporter domain-containing protein</fullName>
    </recommendedName>
</protein>
<comment type="subcellular location">
    <subcellularLocation>
        <location evidence="1">Membrane</location>
        <topology evidence="1">Multi-pass membrane protein</topology>
    </subcellularLocation>
</comment>
<sequence length="331" mass="36566">MLRKVRTLFFCVLFRMIGDAPVLYKCVIIVGYTLSSIGIMFVNKLILTANKFPSPVFLAAAQMFVTFAILFFLKLCGVTTIPRPSRSLISKIIPFSCIYAIDVTMGLAGTGAISLPLFSALRRISNFFILFGERYFFGKRHTCLTHVALCTMVAGAFIAVSGDINFDLIGYGFIFINNVSTAAKGLLTKSRLSKHNFSSTTLLFYNSIFMFPFMLMLTLMTGRVRNVIDYPLWSNVWFVAGFLFSCLAAVTLQFLTFECTRLTSALTTSVIGVMKNTVVSFGGMFVGGDYIFTIVNFCGVTISTIGAITYGISMYMSKLSTPTEITPEQKA</sequence>
<evidence type="ECO:0000256" key="2">
    <source>
        <dbReference type="ARBA" id="ARBA00022692"/>
    </source>
</evidence>
<evidence type="ECO:0000256" key="1">
    <source>
        <dbReference type="ARBA" id="ARBA00004141"/>
    </source>
</evidence>
<dbReference type="AlphaFoldDB" id="A0A564YBS9"/>
<evidence type="ECO:0000259" key="6">
    <source>
        <dbReference type="Pfam" id="PF03151"/>
    </source>
</evidence>
<proteinExistence type="predicted"/>
<dbReference type="PANTHER" id="PTHR11132">
    <property type="entry name" value="SOLUTE CARRIER FAMILY 35"/>
    <property type="match status" value="1"/>
</dbReference>
<keyword evidence="4 5" id="KW-0472">Membrane</keyword>
<feature type="domain" description="Sugar phosphate transporter" evidence="6">
    <location>
        <begin position="29"/>
        <end position="310"/>
    </location>
</feature>
<dbReference type="Pfam" id="PF03151">
    <property type="entry name" value="TPT"/>
    <property type="match status" value="1"/>
</dbReference>
<feature type="transmembrane region" description="Helical" evidence="5">
    <location>
        <begin position="168"/>
        <end position="187"/>
    </location>
</feature>
<feature type="transmembrane region" description="Helical" evidence="5">
    <location>
        <begin position="54"/>
        <end position="73"/>
    </location>
</feature>
<feature type="transmembrane region" description="Helical" evidence="5">
    <location>
        <begin position="232"/>
        <end position="255"/>
    </location>
</feature>